<evidence type="ECO:0000313" key="5">
    <source>
        <dbReference type="EMBL" id="MEZ8211847.1"/>
    </source>
</evidence>
<dbReference type="PANTHER" id="PTHR35936:SF25">
    <property type="entry name" value="ABC TRANSPORTER SUBSTRATE-BINDING PROTEIN"/>
    <property type="match status" value="1"/>
</dbReference>
<comment type="similarity">
    <text evidence="1">Belongs to the bacterial solute-binding protein 3 family.</text>
</comment>
<feature type="domain" description="Solute-binding protein family 3/N-terminal" evidence="4">
    <location>
        <begin position="24"/>
        <end position="247"/>
    </location>
</feature>
<feature type="chain" id="PRO_5047183745" evidence="3">
    <location>
        <begin position="25"/>
        <end position="270"/>
    </location>
</feature>
<accession>A0ABV4MQJ7</accession>
<keyword evidence="2 3" id="KW-0732">Signal</keyword>
<reference evidence="5 6" key="1">
    <citation type="submission" date="2024-06" db="EMBL/GenBank/DDBJ databases">
        <authorList>
            <person name="Steensen K."/>
            <person name="Seneca J."/>
            <person name="Bartlau N."/>
            <person name="Yu A.X."/>
            <person name="Polz M.F."/>
        </authorList>
    </citation>
    <scope>NUCLEOTIDE SEQUENCE [LARGE SCALE GENOMIC DNA]</scope>
    <source>
        <strain evidence="5 6">1F146</strain>
    </source>
</reference>
<sequence length="270" mass="30544">MNSVFCLSRILSSALLVFPFSINALEFSSFPFPPFVQQTDKNIISGPFKDMVSDICKEMKEQCTFKLVPNKRSKLMVLNGDVDAGFPYGWNKERSNTFYFSIPFMVSEYGFFVPLSKAGKILKLADIQGFRVGVFGPSNTSKSLEEIQKTMLAQGLKPITIDMKTDATGNLTRMLATGRIDAYYSNKSVALYRAKEYNVSNIHYAFSNKQVTYFVAFPKETTDVDLVKKFNGAALNVFSRENYLEDKLAPWGISLPHLNQEILDQYNIIE</sequence>
<dbReference type="InterPro" id="IPR001638">
    <property type="entry name" value="Solute-binding_3/MltF_N"/>
</dbReference>
<protein>
    <submittedName>
        <fullName evidence="5">Substrate-binding periplasmic protein</fullName>
    </submittedName>
</protein>
<dbReference type="SMART" id="SM00062">
    <property type="entry name" value="PBPb"/>
    <property type="match status" value="1"/>
</dbReference>
<name>A0ABV4MQJ7_9VIBR</name>
<proteinExistence type="inferred from homology"/>
<evidence type="ECO:0000256" key="2">
    <source>
        <dbReference type="ARBA" id="ARBA00022729"/>
    </source>
</evidence>
<gene>
    <name evidence="5" type="ORF">ACED39_24160</name>
</gene>
<dbReference type="Gene3D" id="3.40.190.10">
    <property type="entry name" value="Periplasmic binding protein-like II"/>
    <property type="match status" value="2"/>
</dbReference>
<organism evidence="5 6">
    <name type="scientific">Vibrio bivalvicida</name>
    <dbReference type="NCBI Taxonomy" id="1276888"/>
    <lineage>
        <taxon>Bacteria</taxon>
        <taxon>Pseudomonadati</taxon>
        <taxon>Pseudomonadota</taxon>
        <taxon>Gammaproteobacteria</taxon>
        <taxon>Vibrionales</taxon>
        <taxon>Vibrionaceae</taxon>
        <taxon>Vibrio</taxon>
        <taxon>Vibrio oreintalis group</taxon>
    </lineage>
</organism>
<dbReference type="Proteomes" id="UP001569151">
    <property type="component" value="Unassembled WGS sequence"/>
</dbReference>
<evidence type="ECO:0000259" key="4">
    <source>
        <dbReference type="SMART" id="SM00062"/>
    </source>
</evidence>
<feature type="signal peptide" evidence="3">
    <location>
        <begin position="1"/>
        <end position="24"/>
    </location>
</feature>
<evidence type="ECO:0000313" key="6">
    <source>
        <dbReference type="Proteomes" id="UP001569151"/>
    </source>
</evidence>
<keyword evidence="6" id="KW-1185">Reference proteome</keyword>
<evidence type="ECO:0000256" key="3">
    <source>
        <dbReference type="SAM" id="SignalP"/>
    </source>
</evidence>
<dbReference type="RefSeq" id="WP_371720627.1">
    <property type="nucleotide sequence ID" value="NZ_JBGOOF010000088.1"/>
</dbReference>
<evidence type="ECO:0000256" key="1">
    <source>
        <dbReference type="ARBA" id="ARBA00010333"/>
    </source>
</evidence>
<dbReference type="EMBL" id="JBGOOS010000093">
    <property type="protein sequence ID" value="MEZ8211847.1"/>
    <property type="molecule type" value="Genomic_DNA"/>
</dbReference>
<dbReference type="PANTHER" id="PTHR35936">
    <property type="entry name" value="MEMBRANE-BOUND LYTIC MUREIN TRANSGLYCOSYLASE F"/>
    <property type="match status" value="1"/>
</dbReference>
<dbReference type="SUPFAM" id="SSF53850">
    <property type="entry name" value="Periplasmic binding protein-like II"/>
    <property type="match status" value="1"/>
</dbReference>
<comment type="caution">
    <text evidence="5">The sequence shown here is derived from an EMBL/GenBank/DDBJ whole genome shotgun (WGS) entry which is preliminary data.</text>
</comment>